<accession>A0A4R3JDT5</accession>
<gene>
    <name evidence="1" type="ORF">EDD52_107109</name>
</gene>
<dbReference type="Proteomes" id="UP000295696">
    <property type="component" value="Unassembled WGS sequence"/>
</dbReference>
<comment type="caution">
    <text evidence="1">The sequence shown here is derived from an EMBL/GenBank/DDBJ whole genome shotgun (WGS) entry which is preliminary data.</text>
</comment>
<evidence type="ECO:0000313" key="2">
    <source>
        <dbReference type="Proteomes" id="UP000295696"/>
    </source>
</evidence>
<reference evidence="1 2" key="1">
    <citation type="submission" date="2019-03" db="EMBL/GenBank/DDBJ databases">
        <title>Genomic Encyclopedia of Type Strains, Phase IV (KMG-IV): sequencing the most valuable type-strain genomes for metagenomic binning, comparative biology and taxonomic classification.</title>
        <authorList>
            <person name="Goeker M."/>
        </authorList>
    </citation>
    <scope>NUCLEOTIDE SEQUENCE [LARGE SCALE GENOMIC DNA]</scope>
    <source>
        <strain evidence="1 2">DSM 104836</strain>
    </source>
</reference>
<dbReference type="AlphaFoldDB" id="A0A4R3JDT5"/>
<keyword evidence="2" id="KW-1185">Reference proteome</keyword>
<protein>
    <submittedName>
        <fullName evidence="1">Uncharacterized protein</fullName>
    </submittedName>
</protein>
<dbReference type="InterPro" id="IPR007183">
    <property type="entry name" value="UPF0280"/>
</dbReference>
<dbReference type="PIRSF" id="PIRSF006421">
    <property type="entry name" value="UCP006421"/>
    <property type="match status" value="1"/>
</dbReference>
<dbReference type="RefSeq" id="WP_132245133.1">
    <property type="nucleotide sequence ID" value="NZ_SLZU01000007.1"/>
</dbReference>
<sequence>MNWTETAQAHHLPDGRLRLTNGPIDVIIQLEGPVAAQRAARRRAWSAFPPLLEDLVAELPRLRAGSGPAPTGDVARRMHEAVSCFAGVFVTPMAAVAGAVADHLLSAMLTPGHGLSRAAVNNGGDIALWTGEAPFRIAICEDPKTGAMGARARIAPHDGIGGVATSGWRGRSHSLGIADAVTVLARDAATADAAATLIANVVDLPGHPAIARAPANSLSPDTDLGARLVTTSVAALSAADRRTALVNGLGRARDYLSRGVISAACISCQGERVSTGGAVTIPADRTIQNTSNRQKDLTHA</sequence>
<organism evidence="1 2">
    <name type="scientific">Primorskyibacter sedentarius</name>
    <dbReference type="NCBI Taxonomy" id="745311"/>
    <lineage>
        <taxon>Bacteria</taxon>
        <taxon>Pseudomonadati</taxon>
        <taxon>Pseudomonadota</taxon>
        <taxon>Alphaproteobacteria</taxon>
        <taxon>Rhodobacterales</taxon>
        <taxon>Roseobacteraceae</taxon>
        <taxon>Primorskyibacter</taxon>
    </lineage>
</organism>
<name>A0A4R3JDT5_9RHOB</name>
<dbReference type="NCBIfam" id="NF003322">
    <property type="entry name" value="PRK04334.1-2"/>
    <property type="match status" value="1"/>
</dbReference>
<proteinExistence type="predicted"/>
<dbReference type="EMBL" id="SLZU01000007">
    <property type="protein sequence ID" value="TCS63276.1"/>
    <property type="molecule type" value="Genomic_DNA"/>
</dbReference>
<evidence type="ECO:0000313" key="1">
    <source>
        <dbReference type="EMBL" id="TCS63276.1"/>
    </source>
</evidence>
<dbReference type="SUPFAM" id="SSF143631">
    <property type="entry name" value="ApbE-like"/>
    <property type="match status" value="1"/>
</dbReference>
<dbReference type="OrthoDB" id="9814719at2"/>
<dbReference type="InterPro" id="IPR003374">
    <property type="entry name" value="ApbE-like_sf"/>
</dbReference>
<dbReference type="Gene3D" id="3.10.520.10">
    <property type="entry name" value="ApbE-like domains"/>
    <property type="match status" value="1"/>
</dbReference>